<sequence>MKKRVIIANIIRKLESDSRRSPNPFASTLSEDDYIQLGKSYYADELLREIRIMLDSNFS</sequence>
<dbReference type="EMBL" id="CP067341">
    <property type="protein sequence ID" value="QQP10777.1"/>
    <property type="molecule type" value="Genomic_DNA"/>
</dbReference>
<dbReference type="RefSeq" id="WP_053595750.1">
    <property type="nucleotide sequence ID" value="NZ_CP067341.1"/>
</dbReference>
<organism evidence="1 2">
    <name type="scientific">Lysinibacillus agricola</name>
    <dbReference type="NCBI Taxonomy" id="2590012"/>
    <lineage>
        <taxon>Bacteria</taxon>
        <taxon>Bacillati</taxon>
        <taxon>Bacillota</taxon>
        <taxon>Bacilli</taxon>
        <taxon>Bacillales</taxon>
        <taxon>Bacillaceae</taxon>
        <taxon>Lysinibacillus</taxon>
    </lineage>
</organism>
<evidence type="ECO:0000313" key="1">
    <source>
        <dbReference type="EMBL" id="QQP10777.1"/>
    </source>
</evidence>
<reference evidence="1 2" key="1">
    <citation type="submission" date="2020-01" db="EMBL/GenBank/DDBJ databases">
        <authorList>
            <person name="Liu G."/>
            <person name="Liu B."/>
        </authorList>
    </citation>
    <scope>NUCLEOTIDE SEQUENCE [LARGE SCALE GENOMIC DNA]</scope>
    <source>
        <strain evidence="1 2">FJAT-51161</strain>
    </source>
</reference>
<gene>
    <name evidence="1" type="ORF">FJQ98_16145</name>
</gene>
<proteinExistence type="predicted"/>
<evidence type="ECO:0000313" key="2">
    <source>
        <dbReference type="Proteomes" id="UP000596049"/>
    </source>
</evidence>
<protein>
    <submittedName>
        <fullName evidence="1">Uncharacterized protein</fullName>
    </submittedName>
</protein>
<keyword evidence="2" id="KW-1185">Reference proteome</keyword>
<dbReference type="Proteomes" id="UP000596049">
    <property type="component" value="Chromosome"/>
</dbReference>
<accession>A0ABX7AMQ8</accession>
<name>A0ABX7AMQ8_9BACI</name>